<keyword evidence="2" id="KW-1185">Reference proteome</keyword>
<dbReference type="Proteomes" id="UP001580430">
    <property type="component" value="Unassembled WGS sequence"/>
</dbReference>
<proteinExistence type="predicted"/>
<gene>
    <name evidence="1" type="ORF">ACE5LO_01640</name>
</gene>
<comment type="caution">
    <text evidence="1">The sequence shown here is derived from an EMBL/GenBank/DDBJ whole genome shotgun (WGS) entry which is preliminary data.</text>
</comment>
<name>A0ABV5BYE8_9BACL</name>
<reference evidence="1 2" key="1">
    <citation type="submission" date="2024-09" db="EMBL/GenBank/DDBJ databases">
        <title>Paenibacillus zeirhizospherea sp. nov., isolated from surface of the maize (Zea mays) roots in a horticulture field, Hungary.</title>
        <authorList>
            <person name="Marton D."/>
            <person name="Farkas M."/>
            <person name="Bedics A."/>
            <person name="Toth E."/>
            <person name="Tancsics A."/>
            <person name="Boka K."/>
            <person name="Marati G."/>
            <person name="Kriszt B."/>
            <person name="Cserhati M."/>
        </authorList>
    </citation>
    <scope>NUCLEOTIDE SEQUENCE [LARGE SCALE GENOMIC DNA]</scope>
    <source>
        <strain evidence="1 2">JCM 18446</strain>
    </source>
</reference>
<organism evidence="1 2">
    <name type="scientific">Paenibacillus medicaginis</name>
    <dbReference type="NCBI Taxonomy" id="1470560"/>
    <lineage>
        <taxon>Bacteria</taxon>
        <taxon>Bacillati</taxon>
        <taxon>Bacillota</taxon>
        <taxon>Bacilli</taxon>
        <taxon>Bacillales</taxon>
        <taxon>Paenibacillaceae</taxon>
        <taxon>Paenibacillus</taxon>
    </lineage>
</organism>
<evidence type="ECO:0000313" key="1">
    <source>
        <dbReference type="EMBL" id="MFB5759087.1"/>
    </source>
</evidence>
<dbReference type="EMBL" id="JBHIRY010000001">
    <property type="protein sequence ID" value="MFB5759087.1"/>
    <property type="molecule type" value="Genomic_DNA"/>
</dbReference>
<protein>
    <submittedName>
        <fullName evidence="1">Uncharacterized protein</fullName>
    </submittedName>
</protein>
<evidence type="ECO:0000313" key="2">
    <source>
        <dbReference type="Proteomes" id="UP001580430"/>
    </source>
</evidence>
<sequence>MYIDDDGNWLPYDDDDDVYFLEYDFEPDEYTHLCPNGTEVTITEYQSYLTIINHDTKDVLK</sequence>
<dbReference type="RefSeq" id="WP_375518339.1">
    <property type="nucleotide sequence ID" value="NZ_JBHIRY010000001.1"/>
</dbReference>
<accession>A0ABV5BYE8</accession>